<dbReference type="PATRIC" id="fig|1705561.3.peg.3701"/>
<evidence type="ECO:0000313" key="3">
    <source>
        <dbReference type="Proteomes" id="UP000037688"/>
    </source>
</evidence>
<dbReference type="Gene3D" id="2.60.120.200">
    <property type="match status" value="1"/>
</dbReference>
<sequence>MSANFHRIHDAEWTTEPAQARTEGDRLIVEAQEGSDFWEKTFYGFCHQNGHAMLAPWDGTKAVEVSFDLSSFTELYDQAGLMLWHGQDQWIKAGVEVNDGVAHVGAVVTDRFSDWSLSPVPEWGGRIVTIRASYHDEAVVIRARTDEHPWRTIRVARFAYPTNKQAGPFLCSPKRAGFEVAFTKWKMTEPDQDLHTDPPIAD</sequence>
<name>A0A0N0C410_9BACL</name>
<dbReference type="Pfam" id="PF07081">
    <property type="entry name" value="DUF1349"/>
    <property type="match status" value="1"/>
</dbReference>
<evidence type="ECO:0000256" key="1">
    <source>
        <dbReference type="SAM" id="MobiDB-lite"/>
    </source>
</evidence>
<dbReference type="AlphaFoldDB" id="A0A0N0C410"/>
<dbReference type="PANTHER" id="PTHR35332">
    <property type="entry name" value="REGULATION OF ENOLASE PROTEIN 1"/>
    <property type="match status" value="1"/>
</dbReference>
<protein>
    <recommendedName>
        <fullName evidence="4">Regulation of enolase 1</fullName>
    </recommendedName>
</protein>
<dbReference type="OrthoDB" id="9814707at2"/>
<dbReference type="EMBL" id="LITU01000065">
    <property type="protein sequence ID" value="KOY15124.1"/>
    <property type="molecule type" value="Genomic_DNA"/>
</dbReference>
<dbReference type="RefSeq" id="WP_053782107.1">
    <property type="nucleotide sequence ID" value="NZ_LITU01000065.1"/>
</dbReference>
<keyword evidence="3" id="KW-1185">Reference proteome</keyword>
<dbReference type="Proteomes" id="UP000037688">
    <property type="component" value="Unassembled WGS sequence"/>
</dbReference>
<reference evidence="2 3" key="1">
    <citation type="submission" date="2015-08" db="EMBL/GenBank/DDBJ databases">
        <title>Draft genome sequence of cellulolytic and xylanolytic Paenibacillus sp. A59, isolated from a decaying forest soil from Patagonia, Argentina.</title>
        <authorList>
            <person name="Ghio S."/>
            <person name="Caceres A.M."/>
            <person name="Talia P."/>
            <person name="Grasso D."/>
            <person name="Campos E."/>
        </authorList>
    </citation>
    <scope>NUCLEOTIDE SEQUENCE [LARGE SCALE GENOMIC DNA]</scope>
    <source>
        <strain evidence="2 3">A59</strain>
    </source>
</reference>
<dbReference type="InterPro" id="IPR013320">
    <property type="entry name" value="ConA-like_dom_sf"/>
</dbReference>
<evidence type="ECO:0008006" key="4">
    <source>
        <dbReference type="Google" id="ProtNLM"/>
    </source>
</evidence>
<comment type="caution">
    <text evidence="2">The sequence shown here is derived from an EMBL/GenBank/DDBJ whole genome shotgun (WGS) entry which is preliminary data.</text>
</comment>
<organism evidence="2 3">
    <name type="scientific">Paenibacillus xylanivorans</name>
    <dbReference type="NCBI Taxonomy" id="1705561"/>
    <lineage>
        <taxon>Bacteria</taxon>
        <taxon>Bacillati</taxon>
        <taxon>Bacillota</taxon>
        <taxon>Bacilli</taxon>
        <taxon>Bacillales</taxon>
        <taxon>Paenibacillaceae</taxon>
        <taxon>Paenibacillus</taxon>
    </lineage>
</organism>
<dbReference type="PANTHER" id="PTHR35332:SF2">
    <property type="entry name" value="REGULATION OF ENOLASE PROTEIN 1"/>
    <property type="match status" value="1"/>
</dbReference>
<dbReference type="SUPFAM" id="SSF49899">
    <property type="entry name" value="Concanavalin A-like lectins/glucanases"/>
    <property type="match status" value="1"/>
</dbReference>
<evidence type="ECO:0000313" key="2">
    <source>
        <dbReference type="EMBL" id="KOY15124.1"/>
    </source>
</evidence>
<gene>
    <name evidence="2" type="ORF">AMS66_17955</name>
</gene>
<accession>A0A0N0C410</accession>
<proteinExistence type="predicted"/>
<dbReference type="InterPro" id="IPR009784">
    <property type="entry name" value="DUF1349"/>
</dbReference>
<feature type="region of interest" description="Disordered" evidence="1">
    <location>
        <begin position="1"/>
        <end position="21"/>
    </location>
</feature>